<dbReference type="Proteomes" id="UP000294003">
    <property type="component" value="Unassembled WGS sequence"/>
</dbReference>
<gene>
    <name evidence="1" type="ORF">DL762_009730</name>
</gene>
<comment type="caution">
    <text evidence="1">The sequence shown here is derived from an EMBL/GenBank/DDBJ whole genome shotgun (WGS) entry which is preliminary data.</text>
</comment>
<dbReference type="PANTHER" id="PTHR38790">
    <property type="entry name" value="2EXR DOMAIN-CONTAINING PROTEIN-RELATED"/>
    <property type="match status" value="1"/>
</dbReference>
<proteinExistence type="predicted"/>
<name>A0ABY0GT87_9PEZI</name>
<dbReference type="EMBL" id="QJNS01000565">
    <property type="protein sequence ID" value="RYO76693.1"/>
    <property type="molecule type" value="Genomic_DNA"/>
</dbReference>
<reference evidence="1 2" key="1">
    <citation type="submission" date="2018-06" db="EMBL/GenBank/DDBJ databases">
        <title>Complete Genomes of Monosporascus.</title>
        <authorList>
            <person name="Robinson A.J."/>
            <person name="Natvig D.O."/>
        </authorList>
    </citation>
    <scope>NUCLEOTIDE SEQUENCE [LARGE SCALE GENOMIC DNA]</scope>
    <source>
        <strain evidence="1 2">CBS 609.92</strain>
    </source>
</reference>
<accession>A0ABY0GT87</accession>
<sequence length="368" mass="41852">MAFQVVSPVLDHQLSSPLFRLPQELRDQVYSYLFARTRVSRGERPGHGENRCLRIRPSPHGLAILRACRRASYEIGDRWLGEVTFNFEDQATMLDVLTALPAEKRSKMRHLRVRGRKLVLGFQGGSKFRACYGLASTLKLLPGLRLDTLTVLGDADYRHGYEILDELVREGNGWRELRFVSPSCALLGYANSMPLFMNDTQLCRFWRKPQPADWQGALDDRDGETSGPSVAVYRSTQRACCGSVLDERTREIYEQEIPQDRLSMEDFGIWGDKELLADGGHEKEMMIVVRRGAGIDYAEAEGSPFMRGDIRKEMEGRTWRAIRHYRVDALNGESQVEEQIETDCYGNVDDYVWPPTGTSSNSNIYAGI</sequence>
<protein>
    <recommendedName>
        <fullName evidence="3">F-box domain-containing protein</fullName>
    </recommendedName>
</protein>
<keyword evidence="2" id="KW-1185">Reference proteome</keyword>
<evidence type="ECO:0000313" key="1">
    <source>
        <dbReference type="EMBL" id="RYO76693.1"/>
    </source>
</evidence>
<organism evidence="1 2">
    <name type="scientific">Monosporascus cannonballus</name>
    <dbReference type="NCBI Taxonomy" id="155416"/>
    <lineage>
        <taxon>Eukaryota</taxon>
        <taxon>Fungi</taxon>
        <taxon>Dikarya</taxon>
        <taxon>Ascomycota</taxon>
        <taxon>Pezizomycotina</taxon>
        <taxon>Sordariomycetes</taxon>
        <taxon>Xylariomycetidae</taxon>
        <taxon>Xylariales</taxon>
        <taxon>Xylariales incertae sedis</taxon>
        <taxon>Monosporascus</taxon>
    </lineage>
</organism>
<evidence type="ECO:0008006" key="3">
    <source>
        <dbReference type="Google" id="ProtNLM"/>
    </source>
</evidence>
<evidence type="ECO:0000313" key="2">
    <source>
        <dbReference type="Proteomes" id="UP000294003"/>
    </source>
</evidence>